<dbReference type="PANTHER" id="PTHR30404">
    <property type="entry name" value="N-ACETYLMURAMOYL-L-ALANINE AMIDASE"/>
    <property type="match status" value="1"/>
</dbReference>
<reference evidence="6" key="1">
    <citation type="submission" date="2020-03" db="EMBL/GenBank/DDBJ databases">
        <title>Psychroflexus Maritimus sp. nov., isolate from marine sediment.</title>
        <authorList>
            <person name="Zhong Y.-L."/>
        </authorList>
    </citation>
    <scope>NUCLEOTIDE SEQUENCE</scope>
    <source>
        <strain evidence="6">C1</strain>
    </source>
</reference>
<name>A0A967DZZ2_9FLAO</name>
<keyword evidence="4" id="KW-0732">Signal</keyword>
<dbReference type="FunFam" id="3.40.630.40:FF:000005">
    <property type="entry name" value="N-acetylmuramoyl-L-alanine amidase (AmiA)"/>
    <property type="match status" value="1"/>
</dbReference>
<keyword evidence="7" id="KW-1185">Reference proteome</keyword>
<protein>
    <recommendedName>
        <fullName evidence="2">N-acetylmuramoyl-L-alanine amidase</fullName>
        <ecNumber evidence="2">3.5.1.28</ecNumber>
    </recommendedName>
</protein>
<dbReference type="PANTHER" id="PTHR30404:SF0">
    <property type="entry name" value="N-ACETYLMURAMOYL-L-ALANINE AMIDASE AMIC"/>
    <property type="match status" value="1"/>
</dbReference>
<keyword evidence="3" id="KW-0378">Hydrolase</keyword>
<dbReference type="CDD" id="cd02696">
    <property type="entry name" value="MurNAc-LAA"/>
    <property type="match status" value="1"/>
</dbReference>
<dbReference type="SMART" id="SM00646">
    <property type="entry name" value="Ami_3"/>
    <property type="match status" value="1"/>
</dbReference>
<evidence type="ECO:0000256" key="1">
    <source>
        <dbReference type="ARBA" id="ARBA00001561"/>
    </source>
</evidence>
<comment type="caution">
    <text evidence="6">The sequence shown here is derived from an EMBL/GenBank/DDBJ whole genome shotgun (WGS) entry which is preliminary data.</text>
</comment>
<dbReference type="Pfam" id="PF01520">
    <property type="entry name" value="Amidase_3"/>
    <property type="match status" value="1"/>
</dbReference>
<dbReference type="GO" id="GO:0009253">
    <property type="term" value="P:peptidoglycan catabolic process"/>
    <property type="evidence" value="ECO:0007669"/>
    <property type="project" value="InterPro"/>
</dbReference>
<evidence type="ECO:0000259" key="5">
    <source>
        <dbReference type="SMART" id="SM00646"/>
    </source>
</evidence>
<evidence type="ECO:0000313" key="7">
    <source>
        <dbReference type="Proteomes" id="UP000643701"/>
    </source>
</evidence>
<dbReference type="SUPFAM" id="SSF53187">
    <property type="entry name" value="Zn-dependent exopeptidases"/>
    <property type="match status" value="1"/>
</dbReference>
<dbReference type="EC" id="3.5.1.28" evidence="2"/>
<sequence>MKLNTNIPFFYSFLLLVSVCFTATYAQSNKLKVVLDAGHGDGDPGTSGNGLVEKDVALDVVLKIGAILETEVDVEVIYTRKTDVFIGLSERANIANKAKADLFVSVHCNGVASTGPLGFETFVLGTKPNRNDFEQNMDIAMRENSVIYLEDDYEVTYGGFDPESPESYISFELMQEEFLDLSILAASQVQTSVIDHLKRKDRGVKQAPFLVLRETYMPSILVELGFLTNKIDARYLKSEANKKLMANQIAQAIVNYKSDINLVSIEDEMASIRERQADDDKAFTFKVQIAAGSKKIAPSPQNFNGLELVEVVFENEFYKYHFGETKDYMEAQDFLSIAQEKGFDSSFIVAFDANGEKVSVNKALKSKLN</sequence>
<organism evidence="6 7">
    <name type="scientific">Psychroflexus maritimus</name>
    <dbReference type="NCBI Taxonomy" id="2714865"/>
    <lineage>
        <taxon>Bacteria</taxon>
        <taxon>Pseudomonadati</taxon>
        <taxon>Bacteroidota</taxon>
        <taxon>Flavobacteriia</taxon>
        <taxon>Flavobacteriales</taxon>
        <taxon>Flavobacteriaceae</taxon>
        <taxon>Psychroflexus</taxon>
    </lineage>
</organism>
<proteinExistence type="predicted"/>
<dbReference type="GO" id="GO:0008745">
    <property type="term" value="F:N-acetylmuramoyl-L-alanine amidase activity"/>
    <property type="evidence" value="ECO:0007669"/>
    <property type="project" value="UniProtKB-EC"/>
</dbReference>
<dbReference type="RefSeq" id="WP_166400954.1">
    <property type="nucleotide sequence ID" value="NZ_JAANAS010000094.1"/>
</dbReference>
<dbReference type="Gene3D" id="3.40.630.40">
    <property type="entry name" value="Zn-dependent exopeptidases"/>
    <property type="match status" value="1"/>
</dbReference>
<feature type="domain" description="MurNAc-LAA" evidence="5">
    <location>
        <begin position="92"/>
        <end position="254"/>
    </location>
</feature>
<evidence type="ECO:0000313" key="6">
    <source>
        <dbReference type="EMBL" id="NGZ90723.1"/>
    </source>
</evidence>
<evidence type="ECO:0000256" key="2">
    <source>
        <dbReference type="ARBA" id="ARBA00011901"/>
    </source>
</evidence>
<dbReference type="InterPro" id="IPR002508">
    <property type="entry name" value="MurNAc-LAA_cat"/>
</dbReference>
<comment type="catalytic activity">
    <reaction evidence="1">
        <text>Hydrolyzes the link between N-acetylmuramoyl residues and L-amino acid residues in certain cell-wall glycopeptides.</text>
        <dbReference type="EC" id="3.5.1.28"/>
    </reaction>
</comment>
<dbReference type="InterPro" id="IPR050695">
    <property type="entry name" value="N-acetylmuramoyl_amidase_3"/>
</dbReference>
<gene>
    <name evidence="6" type="ORF">G7034_10720</name>
</gene>
<dbReference type="EMBL" id="JAANAS010000094">
    <property type="protein sequence ID" value="NGZ90723.1"/>
    <property type="molecule type" value="Genomic_DNA"/>
</dbReference>
<evidence type="ECO:0000256" key="3">
    <source>
        <dbReference type="ARBA" id="ARBA00022801"/>
    </source>
</evidence>
<feature type="signal peptide" evidence="4">
    <location>
        <begin position="1"/>
        <end position="26"/>
    </location>
</feature>
<feature type="chain" id="PRO_5037467101" description="N-acetylmuramoyl-L-alanine amidase" evidence="4">
    <location>
        <begin position="27"/>
        <end position="369"/>
    </location>
</feature>
<accession>A0A967DZZ2</accession>
<evidence type="ECO:0000256" key="4">
    <source>
        <dbReference type="SAM" id="SignalP"/>
    </source>
</evidence>
<dbReference type="AlphaFoldDB" id="A0A967DZZ2"/>
<dbReference type="GO" id="GO:0030288">
    <property type="term" value="C:outer membrane-bounded periplasmic space"/>
    <property type="evidence" value="ECO:0007669"/>
    <property type="project" value="TreeGrafter"/>
</dbReference>
<dbReference type="Proteomes" id="UP000643701">
    <property type="component" value="Unassembled WGS sequence"/>
</dbReference>